<dbReference type="InterPro" id="IPR051854">
    <property type="entry name" value="Rho-type_GAP"/>
</dbReference>
<evidence type="ECO:0000256" key="1">
    <source>
        <dbReference type="ARBA" id="ARBA00022468"/>
    </source>
</evidence>
<dbReference type="PANTHER" id="PTHR46075:SF5">
    <property type="entry name" value="PHOSPHATIDYLINOSITOL 3-KINASE REGULATORY SUBUNIT ALPHA"/>
    <property type="match status" value="1"/>
</dbReference>
<feature type="domain" description="Rho-GAP" evidence="2">
    <location>
        <begin position="81"/>
        <end position="270"/>
    </location>
</feature>
<accession>A0ABD1KML0</accession>
<name>A0ABD1KML0_9TELE</name>
<dbReference type="CDD" id="cd04388">
    <property type="entry name" value="RhoGAP_p85"/>
    <property type="match status" value="1"/>
</dbReference>
<keyword evidence="4" id="KW-1185">Reference proteome</keyword>
<dbReference type="Proteomes" id="UP001591681">
    <property type="component" value="Unassembled WGS sequence"/>
</dbReference>
<dbReference type="SUPFAM" id="SSF48350">
    <property type="entry name" value="GTPase activation domain, GAP"/>
    <property type="match status" value="1"/>
</dbReference>
<evidence type="ECO:0000313" key="4">
    <source>
        <dbReference type="Proteomes" id="UP001591681"/>
    </source>
</evidence>
<dbReference type="InterPro" id="IPR008936">
    <property type="entry name" value="Rho_GTPase_activation_prot"/>
</dbReference>
<dbReference type="SMART" id="SM00324">
    <property type="entry name" value="RhoGAP"/>
    <property type="match status" value="1"/>
</dbReference>
<organism evidence="3 4">
    <name type="scientific">Coilia grayii</name>
    <name type="common">Gray's grenadier anchovy</name>
    <dbReference type="NCBI Taxonomy" id="363190"/>
    <lineage>
        <taxon>Eukaryota</taxon>
        <taxon>Metazoa</taxon>
        <taxon>Chordata</taxon>
        <taxon>Craniata</taxon>
        <taxon>Vertebrata</taxon>
        <taxon>Euteleostomi</taxon>
        <taxon>Actinopterygii</taxon>
        <taxon>Neopterygii</taxon>
        <taxon>Teleostei</taxon>
        <taxon>Clupei</taxon>
        <taxon>Clupeiformes</taxon>
        <taxon>Clupeoidei</taxon>
        <taxon>Engraulidae</taxon>
        <taxon>Coilinae</taxon>
        <taxon>Coilia</taxon>
    </lineage>
</organism>
<dbReference type="Pfam" id="PF00620">
    <property type="entry name" value="RhoGAP"/>
    <property type="match status" value="1"/>
</dbReference>
<dbReference type="PANTHER" id="PTHR46075">
    <property type="entry name" value="CHIMERIN FAMILY MEMBER"/>
    <property type="match status" value="1"/>
</dbReference>
<evidence type="ECO:0000259" key="2">
    <source>
        <dbReference type="PROSITE" id="PS50238"/>
    </source>
</evidence>
<dbReference type="PROSITE" id="PS50238">
    <property type="entry name" value="RHOGAP"/>
    <property type="match status" value="1"/>
</dbReference>
<dbReference type="InterPro" id="IPR000198">
    <property type="entry name" value="RhoGAP_dom"/>
</dbReference>
<proteinExistence type="predicted"/>
<sequence>MASQPADSPTPHPSLRAPACQSVCGPGGSVGYHLDERAALLVGEAKYGEAFHVRTWFWGDQRLAVRPGRARLTQSRPILATTLLDLTEQFAPPEVSPPMLLRLMEAIERKGLDNPTLYRTFTAGGGLEIRQCFDSDPPSSDLDQFDLPMLCDGLRRYLQDLPQPVIPGAVYSELVHIAQEVAGPEECSSLLRRVLQSPAVPPQHWLALQSLLRHLARVCQASARNLLSARALGEIFSPLLFRQQATSCEPSPDSHIRIIEVLVTSEWGDSQAAPGKQAELSAHQLRIPAGLLPLPLCLSLGLRLSLVLGLSLVLRLSVARCARVTWGNGHRRTLLDRSKPADRSTLALTKPSQAKPSQVTASTSLPRTACSLARSHALSCSLTCSLARLCCAWHRFPPPTTTTSSSSSSSSSFSSPLRIYLDFPTCGDAAQCHCSHAGLADTEWTHTSGFAPLCGFKLGTLEG</sequence>
<dbReference type="Gene3D" id="1.10.555.10">
    <property type="entry name" value="Rho GTPase activation protein"/>
    <property type="match status" value="1"/>
</dbReference>
<dbReference type="GO" id="GO:0005096">
    <property type="term" value="F:GTPase activator activity"/>
    <property type="evidence" value="ECO:0007669"/>
    <property type="project" value="UniProtKB-KW"/>
</dbReference>
<protein>
    <recommendedName>
        <fullName evidence="2">Rho-GAP domain-containing protein</fullName>
    </recommendedName>
</protein>
<reference evidence="3 4" key="1">
    <citation type="submission" date="2024-09" db="EMBL/GenBank/DDBJ databases">
        <title>A chromosome-level genome assembly of Gray's grenadier anchovy, Coilia grayii.</title>
        <authorList>
            <person name="Fu Z."/>
        </authorList>
    </citation>
    <scope>NUCLEOTIDE SEQUENCE [LARGE SCALE GENOMIC DNA]</scope>
    <source>
        <strain evidence="3">G4</strain>
        <tissue evidence="3">Muscle</tissue>
    </source>
</reference>
<comment type="caution">
    <text evidence="3">The sequence shown here is derived from an EMBL/GenBank/DDBJ whole genome shotgun (WGS) entry which is preliminary data.</text>
</comment>
<keyword evidence="1" id="KW-0343">GTPase activation</keyword>
<dbReference type="AlphaFoldDB" id="A0ABD1KML0"/>
<gene>
    <name evidence="3" type="ORF">ACEWY4_004779</name>
</gene>
<dbReference type="EMBL" id="JBHFQA010000004">
    <property type="protein sequence ID" value="KAL2100385.1"/>
    <property type="molecule type" value="Genomic_DNA"/>
</dbReference>
<evidence type="ECO:0000313" key="3">
    <source>
        <dbReference type="EMBL" id="KAL2100385.1"/>
    </source>
</evidence>